<keyword evidence="3 7" id="KW-0862">Zinc</keyword>
<protein>
    <submittedName>
        <fullName evidence="11">Transcription factor S</fullName>
    </submittedName>
</protein>
<dbReference type="PANTHER" id="PTHR11239">
    <property type="entry name" value="DNA-DIRECTED RNA POLYMERASE"/>
    <property type="match status" value="1"/>
</dbReference>
<keyword evidence="2 8" id="KW-0863">Zinc-finger</keyword>
<feature type="binding site" evidence="7">
    <location>
        <position position="96"/>
    </location>
    <ligand>
        <name>Zn(2+)</name>
        <dbReference type="ChEBI" id="CHEBI:29105"/>
        <label>2</label>
    </ligand>
</feature>
<dbReference type="GO" id="GO:0008270">
    <property type="term" value="F:zinc ion binding"/>
    <property type="evidence" value="ECO:0007669"/>
    <property type="project" value="UniProtKB-KW"/>
</dbReference>
<dbReference type="Pfam" id="PF01096">
    <property type="entry name" value="Zn_ribbon_TFIIS"/>
    <property type="match status" value="1"/>
</dbReference>
<dbReference type="GO" id="GO:0006355">
    <property type="term" value="P:regulation of DNA-templated transcription"/>
    <property type="evidence" value="ECO:0007669"/>
    <property type="project" value="InterPro"/>
</dbReference>
<evidence type="ECO:0000256" key="8">
    <source>
        <dbReference type="PIRSR" id="PIRSR005586-2"/>
    </source>
</evidence>
<dbReference type="CDD" id="cd00656">
    <property type="entry name" value="Zn-ribbon"/>
    <property type="match status" value="1"/>
</dbReference>
<dbReference type="InterPro" id="IPR001529">
    <property type="entry name" value="Zn_ribbon_RPB9"/>
</dbReference>
<keyword evidence="4" id="KW-0805">Transcription regulation</keyword>
<feature type="binding site" evidence="7">
    <location>
        <position position="65"/>
    </location>
    <ligand>
        <name>Zn(2+)</name>
        <dbReference type="ChEBI" id="CHEBI:29105"/>
        <label>2</label>
    </ligand>
</feature>
<dbReference type="PROSITE" id="PS00466">
    <property type="entry name" value="ZF_TFIIS_1"/>
    <property type="match status" value="1"/>
</dbReference>
<comment type="similarity">
    <text evidence="6 9">Belongs to the archaeal rpoM/eukaryotic RPA12/RPB9/RPC11 RNA polymerase family.</text>
</comment>
<dbReference type="Gene3D" id="2.20.70.10">
    <property type="match status" value="1"/>
</dbReference>
<dbReference type="PROSITE" id="PS01030">
    <property type="entry name" value="RNA_POL_M_15KD"/>
    <property type="match status" value="1"/>
</dbReference>
<evidence type="ECO:0000256" key="6">
    <source>
        <dbReference type="PIRNR" id="PIRNR005586"/>
    </source>
</evidence>
<organism evidence="11 12">
    <name type="scientific">Nanobsidianus stetteri</name>
    <dbReference type="NCBI Taxonomy" id="1294122"/>
    <lineage>
        <taxon>Archaea</taxon>
        <taxon>Nanobdellota</taxon>
        <taxon>Candidatus Nanoarchaeia</taxon>
        <taxon>Nanoarchaeales</taxon>
        <taxon>Nanopusillaceae</taxon>
        <taxon>Candidatus Nanobsidianus</taxon>
    </lineage>
</organism>
<dbReference type="SMART" id="SM00661">
    <property type="entry name" value="RPOL9"/>
    <property type="match status" value="1"/>
</dbReference>
<feature type="binding site" evidence="7">
    <location>
        <position position="93"/>
    </location>
    <ligand>
        <name>Zn(2+)</name>
        <dbReference type="ChEBI" id="CHEBI:29105"/>
        <label>2</label>
    </ligand>
</feature>
<feature type="binding site" evidence="7">
    <location>
        <position position="68"/>
    </location>
    <ligand>
        <name>Zn(2+)</name>
        <dbReference type="ChEBI" id="CHEBI:29105"/>
        <label>2</label>
    </ligand>
</feature>
<keyword evidence="5 6" id="KW-0804">Transcription</keyword>
<dbReference type="SUPFAM" id="SSF57783">
    <property type="entry name" value="Zinc beta-ribbon"/>
    <property type="match status" value="1"/>
</dbReference>
<dbReference type="GO" id="GO:0006351">
    <property type="term" value="P:DNA-templated transcription"/>
    <property type="evidence" value="ECO:0007669"/>
    <property type="project" value="InterPro"/>
</dbReference>
<feature type="binding site" evidence="7">
    <location>
        <position position="20"/>
    </location>
    <ligand>
        <name>Zn(2+)</name>
        <dbReference type="ChEBI" id="CHEBI:29105"/>
        <label>1</label>
    </ligand>
</feature>
<dbReference type="InterPro" id="IPR006288">
    <property type="entry name" value="TFS"/>
</dbReference>
<dbReference type="PROSITE" id="PS51133">
    <property type="entry name" value="ZF_TFIIS_2"/>
    <property type="match status" value="1"/>
</dbReference>
<feature type="zinc finger region" description="C4-type" evidence="8">
    <location>
        <begin position="4"/>
        <end position="23"/>
    </location>
</feature>
<evidence type="ECO:0000256" key="2">
    <source>
        <dbReference type="ARBA" id="ARBA00022771"/>
    </source>
</evidence>
<reference evidence="11 12" key="1">
    <citation type="journal article" date="2015" name="Appl. Environ. Microbiol.">
        <title>Nanoarchaeota, Their Sulfolobales Host, and Nanoarchaeota Virus Distribution across Yellowstone National Park Hot Springs.</title>
        <authorList>
            <person name="Munson-McGee J.H."/>
            <person name="Field E.K."/>
            <person name="Bateson M."/>
            <person name="Rooney C."/>
            <person name="Stepanauskas R."/>
            <person name="Young M.J."/>
        </authorList>
    </citation>
    <scope>NUCLEOTIDE SEQUENCE [LARGE SCALE GENOMIC DNA]</scope>
    <source>
        <strain evidence="11">SCGC AB-777_O03</strain>
    </source>
</reference>
<comment type="caution">
    <text evidence="11">The sequence shown here is derived from an EMBL/GenBank/DDBJ whole genome shotgun (WGS) entry which is preliminary data.</text>
</comment>
<proteinExistence type="inferred from homology"/>
<feature type="binding site" evidence="7">
    <location>
        <position position="7"/>
    </location>
    <ligand>
        <name>Zn(2+)</name>
        <dbReference type="ChEBI" id="CHEBI:29105"/>
        <label>1</label>
    </ligand>
</feature>
<dbReference type="EMBL" id="QEFH01000010">
    <property type="protein sequence ID" value="PVU71214.1"/>
    <property type="molecule type" value="Genomic_DNA"/>
</dbReference>
<dbReference type="Pfam" id="PF02150">
    <property type="entry name" value="Zn_ribbon_RPB9"/>
    <property type="match status" value="1"/>
</dbReference>
<gene>
    <name evidence="11" type="ORF">DDW05_01680</name>
</gene>
<dbReference type="Proteomes" id="UP000245908">
    <property type="component" value="Unassembled WGS sequence"/>
</dbReference>
<dbReference type="PANTHER" id="PTHR11239:SF12">
    <property type="entry name" value="DNA-DIRECTED RNA POLYMERASE III SUBUNIT RPC10"/>
    <property type="match status" value="1"/>
</dbReference>
<feature type="binding site" evidence="7">
    <location>
        <position position="23"/>
    </location>
    <ligand>
        <name>Zn(2+)</name>
        <dbReference type="ChEBI" id="CHEBI:29105"/>
        <label>1</label>
    </ligand>
</feature>
<keyword evidence="1 7" id="KW-0479">Metal-binding</keyword>
<evidence type="ECO:0000259" key="10">
    <source>
        <dbReference type="PROSITE" id="PS51133"/>
    </source>
</evidence>
<dbReference type="Gene3D" id="2.20.25.10">
    <property type="match status" value="1"/>
</dbReference>
<dbReference type="InterPro" id="IPR012164">
    <property type="entry name" value="Rpa12/Rpb9/Rpc10/TFS"/>
</dbReference>
<evidence type="ECO:0000313" key="12">
    <source>
        <dbReference type="Proteomes" id="UP000245908"/>
    </source>
</evidence>
<dbReference type="GO" id="GO:0003676">
    <property type="term" value="F:nucleic acid binding"/>
    <property type="evidence" value="ECO:0007669"/>
    <property type="project" value="InterPro"/>
</dbReference>
<feature type="domain" description="TFIIS-type" evidence="10">
    <location>
        <begin position="61"/>
        <end position="101"/>
    </location>
</feature>
<evidence type="ECO:0000256" key="9">
    <source>
        <dbReference type="RuleBase" id="RU003474"/>
    </source>
</evidence>
<evidence type="ECO:0000313" key="11">
    <source>
        <dbReference type="EMBL" id="PVU71214.1"/>
    </source>
</evidence>
<dbReference type="GO" id="GO:0003899">
    <property type="term" value="F:DNA-directed RNA polymerase activity"/>
    <property type="evidence" value="ECO:0007669"/>
    <property type="project" value="InterPro"/>
</dbReference>
<dbReference type="NCBIfam" id="TIGR01384">
    <property type="entry name" value="TFS_arch"/>
    <property type="match status" value="1"/>
</dbReference>
<accession>A0A2T9WTN5</accession>
<feature type="binding site" evidence="7">
    <location>
        <position position="4"/>
    </location>
    <ligand>
        <name>Zn(2+)</name>
        <dbReference type="ChEBI" id="CHEBI:29105"/>
        <label>1</label>
    </ligand>
</feature>
<evidence type="ECO:0000256" key="5">
    <source>
        <dbReference type="ARBA" id="ARBA00023163"/>
    </source>
</evidence>
<evidence type="ECO:0000256" key="4">
    <source>
        <dbReference type="ARBA" id="ARBA00023015"/>
    </source>
</evidence>
<name>A0A2T9WTN5_NANST</name>
<evidence type="ECO:0000256" key="7">
    <source>
        <dbReference type="PIRSR" id="PIRSR005586-1"/>
    </source>
</evidence>
<dbReference type="SMART" id="SM00440">
    <property type="entry name" value="ZnF_C2C2"/>
    <property type="match status" value="1"/>
</dbReference>
<evidence type="ECO:0000256" key="3">
    <source>
        <dbReference type="ARBA" id="ARBA00022833"/>
    </source>
</evidence>
<dbReference type="PIRSF" id="PIRSF005586">
    <property type="entry name" value="RNApol_RpoM"/>
    <property type="match status" value="1"/>
</dbReference>
<evidence type="ECO:0000256" key="1">
    <source>
        <dbReference type="ARBA" id="ARBA00022723"/>
    </source>
</evidence>
<dbReference type="InterPro" id="IPR001222">
    <property type="entry name" value="Znf_TFIIS"/>
</dbReference>
<dbReference type="AlphaFoldDB" id="A0A2T9WTN5"/>
<dbReference type="InterPro" id="IPR019761">
    <property type="entry name" value="DNA-dir_RNA_pol-M_15_CS"/>
</dbReference>
<sequence>MKFCPKCGSLMKKENNYLVCPNCGYKEKIKDANSLLLTENINKSSEITIMEEDYKLYPIDNEVECPKCGNKGAYFWSIQTRAGDEGETKFYRCVKCGYTWRVYD</sequence>